<dbReference type="PANTHER" id="PTHR37464">
    <property type="entry name" value="BLL2463 PROTEIN"/>
    <property type="match status" value="1"/>
</dbReference>
<evidence type="ECO:0000313" key="4">
    <source>
        <dbReference type="Proteomes" id="UP000199532"/>
    </source>
</evidence>
<evidence type="ECO:0000259" key="2">
    <source>
        <dbReference type="Pfam" id="PF07584"/>
    </source>
</evidence>
<keyword evidence="1" id="KW-1133">Transmembrane helix</keyword>
<name>A0A1H6Y1Q5_9BACT</name>
<dbReference type="Proteomes" id="UP000199532">
    <property type="component" value="Unassembled WGS sequence"/>
</dbReference>
<evidence type="ECO:0000256" key="1">
    <source>
        <dbReference type="SAM" id="Phobius"/>
    </source>
</evidence>
<proteinExistence type="predicted"/>
<dbReference type="EMBL" id="FNXY01000006">
    <property type="protein sequence ID" value="SEJ31050.1"/>
    <property type="molecule type" value="Genomic_DNA"/>
</dbReference>
<gene>
    <name evidence="3" type="ORF">SAMN04487995_4126</name>
</gene>
<dbReference type="Pfam" id="PF07584">
    <property type="entry name" value="BatA"/>
    <property type="match status" value="1"/>
</dbReference>
<dbReference type="InterPro" id="IPR011933">
    <property type="entry name" value="Double_TM_dom"/>
</dbReference>
<feature type="transmembrane region" description="Helical" evidence="1">
    <location>
        <begin position="56"/>
        <end position="74"/>
    </location>
</feature>
<dbReference type="OrthoDB" id="890881at2"/>
<accession>A0A1H6Y1Q5</accession>
<sequence length="405" mass="46078">MNFLQPFMFWGALAIAIPVFIHFWHQKKGKELDWAAMQWLIDKSQQQSRGFRLDDLPLLIVRCLLLLLLVFLMAQPVLEWFKKTDHSERIHLVEPSAYLADNYRFELEKAFEKGEKVYWINTPIEEIKDLSSVSGQQSSGIMYLQEVVNKINKPGAKLDIYLLNNQKIINQPKIYIPGNYTIHTAIDSSENYTHNYLDLGNGKKLFVNSAKLTASDSKSGNQPRLASTAIHSGTLSVLADYKNKAERETVQAALGALSTVYSLPFKIDEKTDNRKKYDIVLTDREIKKVSPETLYLLSGNSRNNVKTSLPNVAILEDSLRIQTSEIVTSGQLPEYLGDLLIDHFNLNEVNGTLSTQQLNAVFVHAKPLEGNVEGNLRPWLLVVFLILLILERWMALKKTIQKSYA</sequence>
<feature type="transmembrane region" description="Helical" evidence="1">
    <location>
        <begin position="6"/>
        <end position="24"/>
    </location>
</feature>
<feature type="transmembrane region" description="Helical" evidence="1">
    <location>
        <begin position="376"/>
        <end position="395"/>
    </location>
</feature>
<evidence type="ECO:0000313" key="3">
    <source>
        <dbReference type="EMBL" id="SEJ31050.1"/>
    </source>
</evidence>
<reference evidence="3 4" key="1">
    <citation type="submission" date="2016-10" db="EMBL/GenBank/DDBJ databases">
        <authorList>
            <person name="de Groot N.N."/>
        </authorList>
    </citation>
    <scope>NUCLEOTIDE SEQUENCE [LARGE SCALE GENOMIC DNA]</scope>
    <source>
        <strain evidence="3 4">DSM 19938</strain>
    </source>
</reference>
<keyword evidence="4" id="KW-1185">Reference proteome</keyword>
<dbReference type="STRING" id="408657.SAMN04487995_4126"/>
<protein>
    <submittedName>
        <fullName evidence="3">N-terminal double-transmembrane domain-containing protein</fullName>
    </submittedName>
</protein>
<organism evidence="3 4">
    <name type="scientific">Dyadobacter koreensis</name>
    <dbReference type="NCBI Taxonomy" id="408657"/>
    <lineage>
        <taxon>Bacteria</taxon>
        <taxon>Pseudomonadati</taxon>
        <taxon>Bacteroidota</taxon>
        <taxon>Cytophagia</taxon>
        <taxon>Cytophagales</taxon>
        <taxon>Spirosomataceae</taxon>
        <taxon>Dyadobacter</taxon>
    </lineage>
</organism>
<keyword evidence="1 3" id="KW-0812">Transmembrane</keyword>
<feature type="domain" description="Aerotolerance regulator N-terminal" evidence="2">
    <location>
        <begin position="1"/>
        <end position="76"/>
    </location>
</feature>
<dbReference type="RefSeq" id="WP_090338120.1">
    <property type="nucleotide sequence ID" value="NZ_FNXY01000006.1"/>
</dbReference>
<dbReference type="NCBIfam" id="TIGR02226">
    <property type="entry name" value="two_anch"/>
    <property type="match status" value="1"/>
</dbReference>
<keyword evidence="1" id="KW-0472">Membrane</keyword>
<dbReference type="PANTHER" id="PTHR37464:SF1">
    <property type="entry name" value="BLL2463 PROTEIN"/>
    <property type="match status" value="1"/>
</dbReference>
<dbReference type="AlphaFoldDB" id="A0A1H6Y1Q5"/>
<dbReference type="InterPro" id="IPR024163">
    <property type="entry name" value="Aerotolerance_reg_N"/>
</dbReference>